<evidence type="ECO:0000313" key="1">
    <source>
        <dbReference type="EMBL" id="OTQ54145.1"/>
    </source>
</evidence>
<dbReference type="EMBL" id="NASK01000040">
    <property type="protein sequence ID" value="OTQ54145.1"/>
    <property type="molecule type" value="Genomic_DNA"/>
</dbReference>
<proteinExistence type="predicted"/>
<dbReference type="Proteomes" id="UP000194968">
    <property type="component" value="Unassembled WGS sequence"/>
</dbReference>
<comment type="caution">
    <text evidence="1">The sequence shown here is derived from an EMBL/GenBank/DDBJ whole genome shotgun (WGS) entry which is preliminary data.</text>
</comment>
<gene>
    <name evidence="1" type="ORF">B6D06_00295</name>
</gene>
<evidence type="ECO:0000313" key="2">
    <source>
        <dbReference type="Proteomes" id="UP000194968"/>
    </source>
</evidence>
<dbReference type="AlphaFoldDB" id="A0A242NXP1"/>
<protein>
    <submittedName>
        <fullName evidence="1">Uncharacterized protein</fullName>
    </submittedName>
</protein>
<organism evidence="1 2">
    <name type="scientific">Gilliamella apis</name>
    <dbReference type="NCBI Taxonomy" id="1970738"/>
    <lineage>
        <taxon>Bacteria</taxon>
        <taxon>Pseudomonadati</taxon>
        <taxon>Pseudomonadota</taxon>
        <taxon>Gammaproteobacteria</taxon>
        <taxon>Orbales</taxon>
        <taxon>Orbaceae</taxon>
        <taxon>Gilliamella</taxon>
    </lineage>
</organism>
<accession>A0A242NXP1</accession>
<reference evidence="1 2" key="1">
    <citation type="submission" date="2017-03" db="EMBL/GenBank/DDBJ databases">
        <title>Comparative genomics of honeybee gut symbionts reveal geographically distinct and subgroup specific antibiotic resistance.</title>
        <authorList>
            <person name="Ludvigsen J."/>
            <person name="Porcellato D."/>
            <person name="Labee-Lund T.M."/>
            <person name="Amdam G.V."/>
            <person name="Rudi K."/>
        </authorList>
    </citation>
    <scope>NUCLEOTIDE SEQUENCE [LARGE SCALE GENOMIC DNA]</scope>
    <source>
        <strain evidence="1 2">A-4-12</strain>
    </source>
</reference>
<sequence>MQKRGENKRKFSIALFILLLLNLLMIEEVFALTSQTANVVHGSSPYISFDGGYTATDSVLPLISITLPENKVINSVEDRSTPSNPIFINKVSPIFSDINTYLPHDKYPSVGLSNVIFTNNFWADNDGDELNIITGNLNVKWQNSLGEDITEFVKSNPNSDLDACKSPYKLTITVDDGILVTNYGIPNQGTFIGGSHSYYISTNSPKACYAKPSILNGTGVFLGPPEQWDANKGFKRQNIAIPDSNFPTTGSHGLDFELILEGVTSQQVILVNGTTISPISGNGVSLLLTPKSNNVLNIKLLGPNHKSASKIFSPSLFKIYADNAKKQLLYSFNLSRWYIANSEGPREKGDVNTTFETAKIYCQQLGAYRLPSVRDYSNGNSADWHEGIPNFNHFEYQRRISYKNTQSQWVGGIFNEWGMTYTDEGEYIDSDWLYWHGYWSSDVYVDGNPYYVDPSVLGGGSGIVHAYPATYPNIRVACVNAY</sequence>
<name>A0A242NXP1_9GAMM</name>